<keyword evidence="6" id="KW-1185">Reference proteome</keyword>
<evidence type="ECO:0000256" key="4">
    <source>
        <dbReference type="SAM" id="MobiDB-lite"/>
    </source>
</evidence>
<evidence type="ECO:0008006" key="7">
    <source>
        <dbReference type="Google" id="ProtNLM"/>
    </source>
</evidence>
<dbReference type="InterPro" id="IPR002110">
    <property type="entry name" value="Ankyrin_rpt"/>
</dbReference>
<organism evidence="5 6">
    <name type="scientific">Culex pipiens pipiens</name>
    <name type="common">Northern house mosquito</name>
    <dbReference type="NCBI Taxonomy" id="38569"/>
    <lineage>
        <taxon>Eukaryota</taxon>
        <taxon>Metazoa</taxon>
        <taxon>Ecdysozoa</taxon>
        <taxon>Arthropoda</taxon>
        <taxon>Hexapoda</taxon>
        <taxon>Insecta</taxon>
        <taxon>Pterygota</taxon>
        <taxon>Neoptera</taxon>
        <taxon>Endopterygota</taxon>
        <taxon>Diptera</taxon>
        <taxon>Nematocera</taxon>
        <taxon>Culicoidea</taxon>
        <taxon>Culicidae</taxon>
        <taxon>Culicinae</taxon>
        <taxon>Culicini</taxon>
        <taxon>Culex</taxon>
        <taxon>Culex</taxon>
    </lineage>
</organism>
<dbReference type="Gene3D" id="1.25.40.20">
    <property type="entry name" value="Ankyrin repeat-containing domain"/>
    <property type="match status" value="1"/>
</dbReference>
<dbReference type="Pfam" id="PF12796">
    <property type="entry name" value="Ank_2"/>
    <property type="match status" value="1"/>
</dbReference>
<dbReference type="SMART" id="SM00248">
    <property type="entry name" value="ANK"/>
    <property type="match status" value="3"/>
</dbReference>
<dbReference type="PROSITE" id="PS50088">
    <property type="entry name" value="ANK_REPEAT"/>
    <property type="match status" value="2"/>
</dbReference>
<feature type="compositionally biased region" description="Basic and acidic residues" evidence="4">
    <location>
        <begin position="37"/>
        <end position="48"/>
    </location>
</feature>
<evidence type="ECO:0000313" key="6">
    <source>
        <dbReference type="Proteomes" id="UP001562425"/>
    </source>
</evidence>
<reference evidence="5 6" key="1">
    <citation type="submission" date="2024-05" db="EMBL/GenBank/DDBJ databases">
        <title>Culex pipiens pipiens assembly and annotation.</title>
        <authorList>
            <person name="Alout H."/>
            <person name="Durand T."/>
        </authorList>
    </citation>
    <scope>NUCLEOTIDE SEQUENCE [LARGE SCALE GENOMIC DNA]</scope>
    <source>
        <strain evidence="5">HA-2024</strain>
        <tissue evidence="5">Whole body</tissue>
    </source>
</reference>
<gene>
    <name evidence="5" type="ORF">pipiens_014036</name>
</gene>
<dbReference type="EMBL" id="JBEHCU010009017">
    <property type="protein sequence ID" value="KAL1380653.1"/>
    <property type="molecule type" value="Genomic_DNA"/>
</dbReference>
<feature type="repeat" description="ANK" evidence="3">
    <location>
        <begin position="126"/>
        <end position="158"/>
    </location>
</feature>
<dbReference type="PANTHER" id="PTHR24171">
    <property type="entry name" value="ANKYRIN REPEAT DOMAIN-CONTAINING PROTEIN 39-RELATED"/>
    <property type="match status" value="1"/>
</dbReference>
<dbReference type="AlphaFoldDB" id="A0ABD1CWC0"/>
<sequence length="318" mass="35883">MITNVTKQAKTLPDINDGQPQEEEEEPVPEAAPSPPRPDDDDHWEEAIRVAGSMVQSPYERDQRPAEFKCRLDRSRTSNRNTPYSTHRPKSAQISQFLNAAMVNNTELLQQMIDRGFNPDLREPTFNRSALHIACSRGFTDTVRLLLENGANPNIRDLNQNTPLHLAACTEHMAIIDLLLKYGTNVTLKDASGLIALEIAIGKLRLSDRIISKMQKLTKSDIHTHRNNVVKVCEMIFNAFKQQVSGGSLLYVDPSPAGHEHQRHLEELLADLSEQLRRVRERTIDFDSIVDRVENLGIRGEIDSDVDQLLSTLQKLAV</sequence>
<dbReference type="SUPFAM" id="SSF48403">
    <property type="entry name" value="Ankyrin repeat"/>
    <property type="match status" value="1"/>
</dbReference>
<feature type="compositionally biased region" description="Basic and acidic residues" evidence="4">
    <location>
        <begin position="59"/>
        <end position="76"/>
    </location>
</feature>
<comment type="caution">
    <text evidence="5">The sequence shown here is derived from an EMBL/GenBank/DDBJ whole genome shotgun (WGS) entry which is preliminary data.</text>
</comment>
<dbReference type="PROSITE" id="PS50297">
    <property type="entry name" value="ANK_REP_REGION"/>
    <property type="match status" value="2"/>
</dbReference>
<evidence type="ECO:0000256" key="1">
    <source>
        <dbReference type="ARBA" id="ARBA00022737"/>
    </source>
</evidence>
<feature type="repeat" description="ANK" evidence="3">
    <location>
        <begin position="159"/>
        <end position="191"/>
    </location>
</feature>
<dbReference type="InterPro" id="IPR036770">
    <property type="entry name" value="Ankyrin_rpt-contain_sf"/>
</dbReference>
<accession>A0ABD1CWC0</accession>
<keyword evidence="2 3" id="KW-0040">ANK repeat</keyword>
<dbReference type="Proteomes" id="UP001562425">
    <property type="component" value="Unassembled WGS sequence"/>
</dbReference>
<feature type="region of interest" description="Disordered" evidence="4">
    <location>
        <begin position="1"/>
        <end position="90"/>
    </location>
</feature>
<name>A0ABD1CWC0_CULPP</name>
<protein>
    <recommendedName>
        <fullName evidence="7">Ankyrin repeat domain-containing protein 54</fullName>
    </recommendedName>
</protein>
<evidence type="ECO:0000256" key="3">
    <source>
        <dbReference type="PROSITE-ProRule" id="PRU00023"/>
    </source>
</evidence>
<evidence type="ECO:0000313" key="5">
    <source>
        <dbReference type="EMBL" id="KAL1380653.1"/>
    </source>
</evidence>
<proteinExistence type="predicted"/>
<keyword evidence="1" id="KW-0677">Repeat</keyword>
<evidence type="ECO:0000256" key="2">
    <source>
        <dbReference type="ARBA" id="ARBA00023043"/>
    </source>
</evidence>